<proteinExistence type="predicted"/>
<dbReference type="EMBL" id="VJWL01000001">
    <property type="protein sequence ID" value="TRW50008.1"/>
    <property type="molecule type" value="Genomic_DNA"/>
</dbReference>
<feature type="signal peptide" evidence="1">
    <location>
        <begin position="1"/>
        <end position="19"/>
    </location>
</feature>
<evidence type="ECO:0008006" key="4">
    <source>
        <dbReference type="Google" id="ProtNLM"/>
    </source>
</evidence>
<evidence type="ECO:0000313" key="3">
    <source>
        <dbReference type="Proteomes" id="UP000320359"/>
    </source>
</evidence>
<dbReference type="OrthoDB" id="8703681at2"/>
<feature type="chain" id="PRO_5021860504" description="Lipoprotein" evidence="1">
    <location>
        <begin position="20"/>
        <end position="160"/>
    </location>
</feature>
<comment type="caution">
    <text evidence="2">The sequence shown here is derived from an EMBL/GenBank/DDBJ whole genome shotgun (WGS) entry which is preliminary data.</text>
</comment>
<dbReference type="PROSITE" id="PS51257">
    <property type="entry name" value="PROKAR_LIPOPROTEIN"/>
    <property type="match status" value="1"/>
</dbReference>
<name>A0A552X4Q9_9GAMM</name>
<evidence type="ECO:0000256" key="1">
    <source>
        <dbReference type="SAM" id="SignalP"/>
    </source>
</evidence>
<gene>
    <name evidence="2" type="ORF">FM042_03920</name>
</gene>
<dbReference type="AlphaFoldDB" id="A0A552X4Q9"/>
<organism evidence="2 3">
    <name type="scientific">Aliidiomarina halalkaliphila</name>
    <dbReference type="NCBI Taxonomy" id="2593535"/>
    <lineage>
        <taxon>Bacteria</taxon>
        <taxon>Pseudomonadati</taxon>
        <taxon>Pseudomonadota</taxon>
        <taxon>Gammaproteobacteria</taxon>
        <taxon>Alteromonadales</taxon>
        <taxon>Idiomarinaceae</taxon>
        <taxon>Aliidiomarina</taxon>
    </lineage>
</organism>
<accession>A0A552X4Q9</accession>
<reference evidence="2 3" key="1">
    <citation type="submission" date="2019-07" db="EMBL/GenBank/DDBJ databases">
        <authorList>
            <person name="Yang M."/>
            <person name="Zhao D."/>
            <person name="Xiang H."/>
        </authorList>
    </citation>
    <scope>NUCLEOTIDE SEQUENCE [LARGE SCALE GENOMIC DNA]</scope>
    <source>
        <strain evidence="2 3">IM1326</strain>
    </source>
</reference>
<protein>
    <recommendedName>
        <fullName evidence="4">Lipoprotein</fullName>
    </recommendedName>
</protein>
<keyword evidence="3" id="KW-1185">Reference proteome</keyword>
<keyword evidence="1" id="KW-0732">Signal</keyword>
<dbReference type="Proteomes" id="UP000320359">
    <property type="component" value="Unassembled WGS sequence"/>
</dbReference>
<sequence length="160" mass="17527">MRYSKFMPTSTAIATVAFALLLAGCAPDNTYHGDEPEIKIDQDEATEEQGIIRDDFTKEELEALRTQVKYIIGVPEASDPSQCRVMPFGAKPCGGPAQYLIYSTKVTDPDVIEPLIMRYNEWSAIYNQREGLMSDCAIVPPISATVVDGVCVASGDTELQ</sequence>
<evidence type="ECO:0000313" key="2">
    <source>
        <dbReference type="EMBL" id="TRW50008.1"/>
    </source>
</evidence>
<dbReference type="RefSeq" id="WP_143234539.1">
    <property type="nucleotide sequence ID" value="NZ_VJWL01000001.1"/>
</dbReference>